<name>A0A0B9A5A6_9SPHN</name>
<keyword evidence="1" id="KW-0812">Transmembrane</keyword>
<keyword evidence="1" id="KW-0472">Membrane</keyword>
<reference evidence="2 3" key="1">
    <citation type="submission" date="2014-10" db="EMBL/GenBank/DDBJ databases">
        <title>Draft genome sequence of Novosphingobium subterraneum DSM 12447.</title>
        <authorList>
            <person name="Gan H.M."/>
            <person name="Gan H.Y."/>
            <person name="Savka M.A."/>
        </authorList>
    </citation>
    <scope>NUCLEOTIDE SEQUENCE [LARGE SCALE GENOMIC DNA]</scope>
    <source>
        <strain evidence="2 3">DSM 12447</strain>
    </source>
</reference>
<feature type="transmembrane region" description="Helical" evidence="1">
    <location>
        <begin position="53"/>
        <end position="73"/>
    </location>
</feature>
<feature type="transmembrane region" description="Helical" evidence="1">
    <location>
        <begin position="21"/>
        <end position="41"/>
    </location>
</feature>
<dbReference type="Proteomes" id="UP000031338">
    <property type="component" value="Unassembled WGS sequence"/>
</dbReference>
<accession>A0A0B9A5A6</accession>
<proteinExistence type="predicted"/>
<sequence>MPSLVWLGPPIEPVSLSGFGLGCLTPIGLTIALAVVVSMIVPGVEECASSDVIGYPLLALLLGPVSIYGAFFLTSKFSRFK</sequence>
<dbReference type="AlphaFoldDB" id="A0A0B9A5A6"/>
<evidence type="ECO:0000313" key="2">
    <source>
        <dbReference type="EMBL" id="KHS45791.1"/>
    </source>
</evidence>
<evidence type="ECO:0000256" key="1">
    <source>
        <dbReference type="SAM" id="Phobius"/>
    </source>
</evidence>
<gene>
    <name evidence="2" type="ORF">NJ75_02396</name>
</gene>
<dbReference type="STRING" id="48936.NJ75_02396"/>
<evidence type="ECO:0008006" key="4">
    <source>
        <dbReference type="Google" id="ProtNLM"/>
    </source>
</evidence>
<keyword evidence="1" id="KW-1133">Transmembrane helix</keyword>
<dbReference type="EMBL" id="JRVC01000011">
    <property type="protein sequence ID" value="KHS45791.1"/>
    <property type="molecule type" value="Genomic_DNA"/>
</dbReference>
<comment type="caution">
    <text evidence="2">The sequence shown here is derived from an EMBL/GenBank/DDBJ whole genome shotgun (WGS) entry which is preliminary data.</text>
</comment>
<protein>
    <recommendedName>
        <fullName evidence="4">Transmembrane protein</fullName>
    </recommendedName>
</protein>
<evidence type="ECO:0000313" key="3">
    <source>
        <dbReference type="Proteomes" id="UP000031338"/>
    </source>
</evidence>
<organism evidence="2 3">
    <name type="scientific">Novosphingobium subterraneum</name>
    <dbReference type="NCBI Taxonomy" id="48936"/>
    <lineage>
        <taxon>Bacteria</taxon>
        <taxon>Pseudomonadati</taxon>
        <taxon>Pseudomonadota</taxon>
        <taxon>Alphaproteobacteria</taxon>
        <taxon>Sphingomonadales</taxon>
        <taxon>Sphingomonadaceae</taxon>
        <taxon>Novosphingobium</taxon>
    </lineage>
</organism>
<keyword evidence="3" id="KW-1185">Reference proteome</keyword>